<reference evidence="1" key="1">
    <citation type="submission" date="2021-02" db="EMBL/GenBank/DDBJ databases">
        <authorList>
            <person name="Nowell W R."/>
        </authorList>
    </citation>
    <scope>NUCLEOTIDE SEQUENCE</scope>
</reference>
<feature type="non-terminal residue" evidence="1">
    <location>
        <position position="1"/>
    </location>
</feature>
<dbReference type="Proteomes" id="UP000663854">
    <property type="component" value="Unassembled WGS sequence"/>
</dbReference>
<comment type="caution">
    <text evidence="1">The sequence shown here is derived from an EMBL/GenBank/DDBJ whole genome shotgun (WGS) entry which is preliminary data.</text>
</comment>
<organism evidence="1 4">
    <name type="scientific">Rotaria sordida</name>
    <dbReference type="NCBI Taxonomy" id="392033"/>
    <lineage>
        <taxon>Eukaryota</taxon>
        <taxon>Metazoa</taxon>
        <taxon>Spiralia</taxon>
        <taxon>Gnathifera</taxon>
        <taxon>Rotifera</taxon>
        <taxon>Eurotatoria</taxon>
        <taxon>Bdelloidea</taxon>
        <taxon>Philodinida</taxon>
        <taxon>Philodinidae</taxon>
        <taxon>Rotaria</taxon>
    </lineage>
</organism>
<protein>
    <submittedName>
        <fullName evidence="1">Uncharacterized protein</fullName>
    </submittedName>
</protein>
<keyword evidence="5" id="KW-1185">Reference proteome</keyword>
<evidence type="ECO:0000313" key="1">
    <source>
        <dbReference type="EMBL" id="CAF1360933.1"/>
    </source>
</evidence>
<sequence>TARLSYLSSQYGWQSIACDVTDRGRSLD</sequence>
<dbReference type="EMBL" id="CAJNOL010005536">
    <property type="protein sequence ID" value="CAF1606665.1"/>
    <property type="molecule type" value="Genomic_DNA"/>
</dbReference>
<dbReference type="EMBL" id="CAJNOL010005534">
    <property type="protein sequence ID" value="CAF1606627.1"/>
    <property type="molecule type" value="Genomic_DNA"/>
</dbReference>
<name>A0A815I4B6_9BILA</name>
<evidence type="ECO:0000313" key="3">
    <source>
        <dbReference type="EMBL" id="CAF1606665.1"/>
    </source>
</evidence>
<evidence type="ECO:0000313" key="5">
    <source>
        <dbReference type="Proteomes" id="UP000663870"/>
    </source>
</evidence>
<dbReference type="Proteomes" id="UP000663870">
    <property type="component" value="Unassembled WGS sequence"/>
</dbReference>
<accession>A0A815I4B6</accession>
<dbReference type="AlphaFoldDB" id="A0A815I4B6"/>
<gene>
    <name evidence="2" type="ORF">JXQ802_LOCUS48909</name>
    <name evidence="3" type="ORF">JXQ802_LOCUS48913</name>
    <name evidence="1" type="ORF">PYM288_LOCUS32871</name>
</gene>
<dbReference type="EMBL" id="CAJNOH010004144">
    <property type="protein sequence ID" value="CAF1360933.1"/>
    <property type="molecule type" value="Genomic_DNA"/>
</dbReference>
<proteinExistence type="predicted"/>
<evidence type="ECO:0000313" key="4">
    <source>
        <dbReference type="Proteomes" id="UP000663854"/>
    </source>
</evidence>
<evidence type="ECO:0000313" key="2">
    <source>
        <dbReference type="EMBL" id="CAF1606627.1"/>
    </source>
</evidence>